<evidence type="ECO:0000313" key="2">
    <source>
        <dbReference type="Proteomes" id="UP000245124"/>
    </source>
</evidence>
<protein>
    <submittedName>
        <fullName evidence="1">Cyclic nucleotide-regulated ABC bacteriocin/lantibiotic exporter</fullName>
    </submittedName>
</protein>
<organism evidence="1 2">
    <name type="scientific">Nostoc commune NIES-4072</name>
    <dbReference type="NCBI Taxonomy" id="2005467"/>
    <lineage>
        <taxon>Bacteria</taxon>
        <taxon>Bacillati</taxon>
        <taxon>Cyanobacteriota</taxon>
        <taxon>Cyanophyceae</taxon>
        <taxon>Nostocales</taxon>
        <taxon>Nostocaceae</taxon>
        <taxon>Nostoc</taxon>
    </lineage>
</organism>
<sequence length="311" mass="34595">MNPSSKIYSLQANQPVLLNDSETLWIVQSGTLAVFATRVKNSLPKEHRRYLFHVNAGEALLPELIAQSQWSFVAIAIEPTQLCQMSMVDLVKGIAAADSQAIEFLEGWVNHLGQSLSAQQTVLTTPLNLVQTLGRDFSLSPGETLQWRQQTLLWMKLQQSNTHWMGVEELTLNSTSPAFPLTRDMWLEAEDAVIGEMLPTADLENFEELLAGLASLHTCFFRYFSLLTNKETEAEFRQFQEREQFNQQVIEGALSDLATVLQPQQEAIFSQEGPPLLVAFGAVGRSLGIEIRPPAEDLNSIKDPVAAIAQA</sequence>
<evidence type="ECO:0000313" key="1">
    <source>
        <dbReference type="EMBL" id="GBG18956.1"/>
    </source>
</evidence>
<comment type="caution">
    <text evidence="1">The sequence shown here is derived from an EMBL/GenBank/DDBJ whole genome shotgun (WGS) entry which is preliminary data.</text>
</comment>
<name>A0A2R5FJL3_NOSCO</name>
<reference evidence="1 2" key="1">
    <citation type="submission" date="2017-06" db="EMBL/GenBank/DDBJ databases">
        <title>Genome sequencing of cyanobaciteial culture collection at National Institute for Environmental Studies (NIES).</title>
        <authorList>
            <person name="Hirose Y."/>
            <person name="Shimura Y."/>
            <person name="Fujisawa T."/>
            <person name="Nakamura Y."/>
            <person name="Kawachi M."/>
        </authorList>
    </citation>
    <scope>NUCLEOTIDE SEQUENCE [LARGE SCALE GENOMIC DNA]</scope>
    <source>
        <strain evidence="1 2">NIES-4072</strain>
    </source>
</reference>
<keyword evidence="2" id="KW-1185">Reference proteome</keyword>
<dbReference type="EMBL" id="BDUD01000001">
    <property type="protein sequence ID" value="GBG18956.1"/>
    <property type="molecule type" value="Genomic_DNA"/>
</dbReference>
<dbReference type="AlphaFoldDB" id="A0A2R5FJL3"/>
<dbReference type="RefSeq" id="WP_244919226.1">
    <property type="nucleotide sequence ID" value="NZ_BDUD01000001.1"/>
</dbReference>
<dbReference type="Proteomes" id="UP000245124">
    <property type="component" value="Unassembled WGS sequence"/>
</dbReference>
<accession>A0A2R5FJL3</accession>
<gene>
    <name evidence="1" type="ORF">NIES4072_26210</name>
</gene>
<proteinExistence type="predicted"/>